<feature type="domain" description="Tryptophan synthase beta chain-like PALP" evidence="9">
    <location>
        <begin position="22"/>
        <end position="303"/>
    </location>
</feature>
<dbReference type="SUPFAM" id="SSF53686">
    <property type="entry name" value="Tryptophan synthase beta subunit-like PLP-dependent enzymes"/>
    <property type="match status" value="1"/>
</dbReference>
<dbReference type="PANTHER" id="PTHR10314">
    <property type="entry name" value="CYSTATHIONINE BETA-SYNTHASE"/>
    <property type="match status" value="1"/>
</dbReference>
<dbReference type="GO" id="GO:0004124">
    <property type="term" value="F:cysteine synthase activity"/>
    <property type="evidence" value="ECO:0007669"/>
    <property type="project" value="InterPro"/>
</dbReference>
<sequence>MFFITFKMIWADMSTLPNPAAAIGNTPLVELRNIGKGLSAKIGVQLEYMNPSGSVKDRAAWNMVEAAETKGLIFPGKTILVEATSGNLGISLAMVAQIKGYKCLLLMPAGASLERRALMLAYGAELILVHPDTTGFEMAQTAKQVAESHPDFFWTNQFGNPDNVDAHVKTTGPEIYEQTQGKVDIVCFGAGSFGTVMGTAKFLKSVKPQCKVFVVEPDECAFLSRGETGKHSIAGIGPGFVTDNVDRSLMDGVITVKSADAVAMAGRLAKEEAILAGISSGANIIAALELAARPENAGKLIVTSINSNGERYLSSILYKDLKASADGMTYQSLEESIADAHKLLG</sequence>
<dbReference type="CDD" id="cd01561">
    <property type="entry name" value="CBS_like"/>
    <property type="match status" value="1"/>
</dbReference>
<dbReference type="NCBIfam" id="TIGR01136">
    <property type="entry name" value="cysKM"/>
    <property type="match status" value="1"/>
</dbReference>
<feature type="binding site" evidence="7">
    <location>
        <position position="87"/>
    </location>
    <ligand>
        <name>pyridoxal 5'-phosphate</name>
        <dbReference type="ChEBI" id="CHEBI:597326"/>
    </ligand>
</feature>
<evidence type="ECO:0000313" key="11">
    <source>
        <dbReference type="Proteomes" id="UP001432027"/>
    </source>
</evidence>
<protein>
    <recommendedName>
        <fullName evidence="9">Tryptophan synthase beta chain-like PALP domain-containing protein</fullName>
    </recommendedName>
</protein>
<dbReference type="InterPro" id="IPR005856">
    <property type="entry name" value="Cys_synth"/>
</dbReference>
<dbReference type="AlphaFoldDB" id="A0AAV5T9J3"/>
<accession>A0AAV5T9J3</accession>
<organism evidence="10 11">
    <name type="scientific">Pristionchus entomophagus</name>
    <dbReference type="NCBI Taxonomy" id="358040"/>
    <lineage>
        <taxon>Eukaryota</taxon>
        <taxon>Metazoa</taxon>
        <taxon>Ecdysozoa</taxon>
        <taxon>Nematoda</taxon>
        <taxon>Chromadorea</taxon>
        <taxon>Rhabditida</taxon>
        <taxon>Rhabditina</taxon>
        <taxon>Diplogasteromorpha</taxon>
        <taxon>Diplogasteroidea</taxon>
        <taxon>Neodiplogasteridae</taxon>
        <taxon>Pristionchus</taxon>
    </lineage>
</organism>
<dbReference type="InterPro" id="IPR001926">
    <property type="entry name" value="TrpB-like_PALP"/>
</dbReference>
<dbReference type="Gene3D" id="3.40.50.1100">
    <property type="match status" value="2"/>
</dbReference>
<gene>
    <name evidence="10" type="ORF">PENTCL1PPCAC_14421</name>
</gene>
<dbReference type="InterPro" id="IPR036052">
    <property type="entry name" value="TrpB-like_PALP_sf"/>
</dbReference>
<evidence type="ECO:0000256" key="6">
    <source>
        <dbReference type="ARBA" id="ARBA00023192"/>
    </source>
</evidence>
<dbReference type="EMBL" id="BTSX01000004">
    <property type="protein sequence ID" value="GMS92246.1"/>
    <property type="molecule type" value="Genomic_DNA"/>
</dbReference>
<dbReference type="GO" id="GO:0006535">
    <property type="term" value="P:cysteine biosynthetic process from serine"/>
    <property type="evidence" value="ECO:0007669"/>
    <property type="project" value="InterPro"/>
</dbReference>
<dbReference type="InterPro" id="IPR050214">
    <property type="entry name" value="Cys_Synth/Cystath_Beta-Synth"/>
</dbReference>
<feature type="binding site" evidence="7">
    <location>
        <begin position="191"/>
        <end position="195"/>
    </location>
    <ligand>
        <name>pyridoxal 5'-phosphate</name>
        <dbReference type="ChEBI" id="CHEBI:597326"/>
    </ligand>
</feature>
<proteinExistence type="inferred from homology"/>
<name>A0AAV5T9J3_9BILA</name>
<keyword evidence="3" id="KW-0028">Amino-acid biosynthesis</keyword>
<comment type="similarity">
    <text evidence="2">Belongs to the cysteine synthase/cystathionine beta-synthase family.</text>
</comment>
<reference evidence="10" key="1">
    <citation type="submission" date="2023-10" db="EMBL/GenBank/DDBJ databases">
        <title>Genome assembly of Pristionchus species.</title>
        <authorList>
            <person name="Yoshida K."/>
            <person name="Sommer R.J."/>
        </authorList>
    </citation>
    <scope>NUCLEOTIDE SEQUENCE</scope>
    <source>
        <strain evidence="10">RS0144</strain>
    </source>
</reference>
<evidence type="ECO:0000256" key="5">
    <source>
        <dbReference type="ARBA" id="ARBA00022898"/>
    </source>
</evidence>
<evidence type="ECO:0000256" key="7">
    <source>
        <dbReference type="PIRSR" id="PIRSR605856-50"/>
    </source>
</evidence>
<keyword evidence="11" id="KW-1185">Reference proteome</keyword>
<comment type="caution">
    <text evidence="10">The sequence shown here is derived from an EMBL/GenBank/DDBJ whole genome shotgun (WGS) entry which is preliminary data.</text>
</comment>
<keyword evidence="5 7" id="KW-0663">Pyridoxal phosphate</keyword>
<feature type="binding site" evidence="7">
    <location>
        <position position="279"/>
    </location>
    <ligand>
        <name>pyridoxal 5'-phosphate</name>
        <dbReference type="ChEBI" id="CHEBI:597326"/>
    </ligand>
</feature>
<evidence type="ECO:0000256" key="3">
    <source>
        <dbReference type="ARBA" id="ARBA00022605"/>
    </source>
</evidence>
<keyword evidence="6" id="KW-0198">Cysteine biosynthesis</keyword>
<feature type="modified residue" description="N6-(pyridoxal phosphate)lysine" evidence="8">
    <location>
        <position position="56"/>
    </location>
</feature>
<evidence type="ECO:0000313" key="10">
    <source>
        <dbReference type="EMBL" id="GMS92246.1"/>
    </source>
</evidence>
<comment type="cofactor">
    <cofactor evidence="1 7">
        <name>pyridoxal 5'-phosphate</name>
        <dbReference type="ChEBI" id="CHEBI:597326"/>
    </cofactor>
</comment>
<dbReference type="Proteomes" id="UP001432027">
    <property type="component" value="Unassembled WGS sequence"/>
</dbReference>
<keyword evidence="4" id="KW-0808">Transferase</keyword>
<evidence type="ECO:0000256" key="4">
    <source>
        <dbReference type="ARBA" id="ARBA00022679"/>
    </source>
</evidence>
<evidence type="ECO:0000256" key="8">
    <source>
        <dbReference type="PIRSR" id="PIRSR605856-51"/>
    </source>
</evidence>
<evidence type="ECO:0000256" key="2">
    <source>
        <dbReference type="ARBA" id="ARBA00007103"/>
    </source>
</evidence>
<dbReference type="FunFam" id="3.40.50.1100:FF:000006">
    <property type="entry name" value="Cysteine synthase"/>
    <property type="match status" value="1"/>
</dbReference>
<evidence type="ECO:0000259" key="9">
    <source>
        <dbReference type="Pfam" id="PF00291"/>
    </source>
</evidence>
<dbReference type="Pfam" id="PF00291">
    <property type="entry name" value="PALP"/>
    <property type="match status" value="1"/>
</dbReference>
<evidence type="ECO:0000256" key="1">
    <source>
        <dbReference type="ARBA" id="ARBA00001933"/>
    </source>
</evidence>